<reference evidence="1 2" key="2">
    <citation type="journal article" date="2022" name="Mol. Ecol. Resour.">
        <title>The genomes of chicory, endive, great burdock and yacon provide insights into Asteraceae paleo-polyploidization history and plant inulin production.</title>
        <authorList>
            <person name="Fan W."/>
            <person name="Wang S."/>
            <person name="Wang H."/>
            <person name="Wang A."/>
            <person name="Jiang F."/>
            <person name="Liu H."/>
            <person name="Zhao H."/>
            <person name="Xu D."/>
            <person name="Zhang Y."/>
        </authorList>
    </citation>
    <scope>NUCLEOTIDE SEQUENCE [LARGE SCALE GENOMIC DNA]</scope>
    <source>
        <strain evidence="2">cv. Punajuju</strain>
        <tissue evidence="1">Leaves</tissue>
    </source>
</reference>
<evidence type="ECO:0000313" key="2">
    <source>
        <dbReference type="Proteomes" id="UP001055811"/>
    </source>
</evidence>
<accession>A0ACB9DSW1</accession>
<comment type="caution">
    <text evidence="1">The sequence shown here is derived from an EMBL/GenBank/DDBJ whole genome shotgun (WGS) entry which is preliminary data.</text>
</comment>
<reference evidence="2" key="1">
    <citation type="journal article" date="2022" name="Mol. Ecol. Resour.">
        <title>The genomes of chicory, endive, great burdock and yacon provide insights into Asteraceae palaeo-polyploidization history and plant inulin production.</title>
        <authorList>
            <person name="Fan W."/>
            <person name="Wang S."/>
            <person name="Wang H."/>
            <person name="Wang A."/>
            <person name="Jiang F."/>
            <person name="Liu H."/>
            <person name="Zhao H."/>
            <person name="Xu D."/>
            <person name="Zhang Y."/>
        </authorList>
    </citation>
    <scope>NUCLEOTIDE SEQUENCE [LARGE SCALE GENOMIC DNA]</scope>
    <source>
        <strain evidence="2">cv. Punajuju</strain>
    </source>
</reference>
<name>A0ACB9DSW1_CICIN</name>
<sequence>MAEDRRRHEQPTNSVRRSLKRKLEDEFTVDQKFASSEDVSQQDLLSEIRAQLEVLESTFSSIEADRALAKRSVHILSELAKNEDIVNLIVESGAVPALVQHLQTPPLPEEAVTGPRAYEHEVEKGSAFTLGLLAIKPEHQQLIVDAGALPHLVALLKRHKDGQSSRAINGAIRKAADAITNLAHENSSIKTLVRVDGGIPPLVELLESSDVKVQRAAAGALRTLAFKNDENKNQIVDCNALPTLVLMLHSEDAAIHYEAVGVIGNLVHSSPNIKKEVLLAGALQPVIELLSSTCSESQREAALLLGQFAAADTDCKVHIAQRGAVGPLIMMLRSPEAQLKEMAAFALGRLAQDTHNQAGIAHSGGIVPLLKLLDSRNGTLQHNAAFALYGLADNEDNVADLIRVGGVQKLLDGEFVVQPTRDCVAKTLKRLEDKIHGRVLSHLLYLMRNAERNVQRRVTLALAHLCSPDDQKPIFVDSNGLELLLELFQSTNSKHQEDSCVALRKLAEKANSLSPVDAGPSSPISQVYLGEQYVNNPTLSDVTFLIEGKRFYAHRICLLASSDAFRAMFDGGYRERDAKDIEIPNISWETFEKMMRFIYTGSVEVNLRIAQDLLRAADQYLLEGLKRLCEYTIAQDITVDKVALMYDLSEAFNAVSLKNACILFILEHFDKLDSKPWYGSLMKRIVPEMRDYFVKTLGKPVGVGSDLRH</sequence>
<proteinExistence type="predicted"/>
<evidence type="ECO:0000313" key="1">
    <source>
        <dbReference type="EMBL" id="KAI3749382.1"/>
    </source>
</evidence>
<keyword evidence="2" id="KW-1185">Reference proteome</keyword>
<dbReference type="Proteomes" id="UP001055811">
    <property type="component" value="Linkage Group LG04"/>
</dbReference>
<dbReference type="EMBL" id="CM042012">
    <property type="protein sequence ID" value="KAI3749382.1"/>
    <property type="molecule type" value="Genomic_DNA"/>
</dbReference>
<organism evidence="1 2">
    <name type="scientific">Cichorium intybus</name>
    <name type="common">Chicory</name>
    <dbReference type="NCBI Taxonomy" id="13427"/>
    <lineage>
        <taxon>Eukaryota</taxon>
        <taxon>Viridiplantae</taxon>
        <taxon>Streptophyta</taxon>
        <taxon>Embryophyta</taxon>
        <taxon>Tracheophyta</taxon>
        <taxon>Spermatophyta</taxon>
        <taxon>Magnoliopsida</taxon>
        <taxon>eudicotyledons</taxon>
        <taxon>Gunneridae</taxon>
        <taxon>Pentapetalae</taxon>
        <taxon>asterids</taxon>
        <taxon>campanulids</taxon>
        <taxon>Asterales</taxon>
        <taxon>Asteraceae</taxon>
        <taxon>Cichorioideae</taxon>
        <taxon>Cichorieae</taxon>
        <taxon>Cichoriinae</taxon>
        <taxon>Cichorium</taxon>
    </lineage>
</organism>
<gene>
    <name evidence="1" type="ORF">L2E82_19992</name>
</gene>
<protein>
    <submittedName>
        <fullName evidence="1">Uncharacterized protein</fullName>
    </submittedName>
</protein>